<organism evidence="1 2">
    <name type="scientific">Hydrogenophaga intermedia</name>
    <dbReference type="NCBI Taxonomy" id="65786"/>
    <lineage>
        <taxon>Bacteria</taxon>
        <taxon>Pseudomonadati</taxon>
        <taxon>Pseudomonadota</taxon>
        <taxon>Betaproteobacteria</taxon>
        <taxon>Burkholderiales</taxon>
        <taxon>Comamonadaceae</taxon>
        <taxon>Hydrogenophaga</taxon>
    </lineage>
</organism>
<name>A0A1L1PDA6_HYDIT</name>
<dbReference type="RefSeq" id="WP_035621370.1">
    <property type="nucleotide sequence ID" value="NZ_CCAE010000011.1"/>
</dbReference>
<keyword evidence="2" id="KW-1185">Reference proteome</keyword>
<sequence>MTPTTRDQAAQAFALCAGLDPEGVETPEGAAAAGECFELCTACGRLFLSVSFVDGVGWIHAAAGQGQGMTAEGLHAVECQALARGCRLVGFQTVRRGLVRRAKKHGYRITRTVGAGFVLVKAIKP</sequence>
<protein>
    <submittedName>
        <fullName evidence="1">Uncharacterized protein</fullName>
    </submittedName>
</protein>
<proteinExistence type="predicted"/>
<gene>
    <name evidence="1" type="ORF">BN948_01912</name>
</gene>
<reference evidence="2" key="1">
    <citation type="submission" date="2014-02" db="EMBL/GenBank/DDBJ databases">
        <authorList>
            <person name="Gan H."/>
        </authorList>
    </citation>
    <scope>NUCLEOTIDE SEQUENCE [LARGE SCALE GENOMIC DNA]</scope>
    <source>
        <strain evidence="2">S1</strain>
    </source>
</reference>
<evidence type="ECO:0000313" key="2">
    <source>
        <dbReference type="Proteomes" id="UP000028878"/>
    </source>
</evidence>
<dbReference type="Proteomes" id="UP000028878">
    <property type="component" value="Unassembled WGS sequence"/>
</dbReference>
<dbReference type="EMBL" id="CCAE010000011">
    <property type="protein sequence ID" value="CDN87490.1"/>
    <property type="molecule type" value="Genomic_DNA"/>
</dbReference>
<dbReference type="AlphaFoldDB" id="A0A1L1PDA6"/>
<reference evidence="2" key="2">
    <citation type="submission" date="2014-11" db="EMBL/GenBank/DDBJ databases">
        <title>Draft genome sequence of Hydrogenophaga intermedia S1.</title>
        <authorList>
            <person name="Gan H.M."/>
            <person name="Chew T.H."/>
            <person name="Stolz A."/>
        </authorList>
    </citation>
    <scope>NUCLEOTIDE SEQUENCE [LARGE SCALE GENOMIC DNA]</scope>
    <source>
        <strain evidence="2">S1</strain>
    </source>
</reference>
<evidence type="ECO:0000313" key="1">
    <source>
        <dbReference type="EMBL" id="CDN87490.1"/>
    </source>
</evidence>
<accession>A0A1L1PDA6</accession>